<feature type="compositionally biased region" description="Basic and acidic residues" evidence="16">
    <location>
        <begin position="497"/>
        <end position="519"/>
    </location>
</feature>
<dbReference type="InterPro" id="IPR006084">
    <property type="entry name" value="XPG/Rad2"/>
</dbReference>
<evidence type="ECO:0000313" key="19">
    <source>
        <dbReference type="Proteomes" id="UP000228380"/>
    </source>
</evidence>
<keyword evidence="19" id="KW-1185">Reference proteome</keyword>
<dbReference type="InterPro" id="IPR006086">
    <property type="entry name" value="XPG-I_dom"/>
</dbReference>
<dbReference type="InterPro" id="IPR036279">
    <property type="entry name" value="5-3_exonuclease_C_sf"/>
</dbReference>
<dbReference type="GO" id="GO:0046872">
    <property type="term" value="F:metal ion binding"/>
    <property type="evidence" value="ECO:0007669"/>
    <property type="project" value="UniProtKB-UniRule"/>
</dbReference>
<dbReference type="OrthoDB" id="26491at2759"/>
<evidence type="ECO:0000256" key="6">
    <source>
        <dbReference type="ARBA" id="ARBA00022763"/>
    </source>
</evidence>
<gene>
    <name evidence="20" type="primary">LOC103722980</name>
</gene>
<evidence type="ECO:0000256" key="14">
    <source>
        <dbReference type="PROSITE-ProRule" id="PRU00339"/>
    </source>
</evidence>
<evidence type="ECO:0000256" key="10">
    <source>
        <dbReference type="ARBA" id="ARBA00022881"/>
    </source>
</evidence>
<dbReference type="SMART" id="SM00485">
    <property type="entry name" value="XPGN"/>
    <property type="match status" value="1"/>
</dbReference>
<keyword evidence="15" id="KW-0238">DNA-binding</keyword>
<dbReference type="SMART" id="SM00484">
    <property type="entry name" value="XPGI"/>
    <property type="match status" value="1"/>
</dbReference>
<dbReference type="PROSITE" id="PS50005">
    <property type="entry name" value="TPR"/>
    <property type="match status" value="1"/>
</dbReference>
<keyword evidence="14" id="KW-0802">TPR repeat</keyword>
<dbReference type="EC" id="3.1.-.-" evidence="15"/>
<evidence type="ECO:0000256" key="8">
    <source>
        <dbReference type="ARBA" id="ARBA00022801"/>
    </source>
</evidence>
<protein>
    <recommendedName>
        <fullName evidence="3 15">Exonuclease 1</fullName>
        <ecNumber evidence="15">3.1.-.-</ecNumber>
    </recommendedName>
</protein>
<evidence type="ECO:0000259" key="17">
    <source>
        <dbReference type="SMART" id="SM00484"/>
    </source>
</evidence>
<dbReference type="GO" id="GO:0006281">
    <property type="term" value="P:DNA repair"/>
    <property type="evidence" value="ECO:0007669"/>
    <property type="project" value="UniProtKB-UniRule"/>
</dbReference>
<dbReference type="KEGG" id="pda:103722980"/>
<keyword evidence="6 15" id="KW-0227">DNA damage</keyword>
<sequence>MGIQNLLRFLKPFIEPIHIKRYSGKRVGIDAYSWLHKGAYSCSMELCLNSRTDAAKRHLKYFMHRINLLRHYSVIPVVVFDGCSIPCKSATEHERHRRRESNLMLAKEKLKEGNVSAAVEFFKKAVRITPSMAHQLIQILRSESVEFIVSPYEADAQLAYLSALDDGQGGIAAVITEDSDLIAYGCKDIIFKMDRYGNGEEFLMDRVFTTVCGGLSFMNFDKELFTGMCVLAGCDFLPSIPGIGTKRAYSLVAKYKNLDRVLSSLKFDKRYQMPEDYSDSFWKTVAVFHHARIYDVETKALKPMKPLEQKHLQSLNGDLDLLGPDLPPSIAAAIAEGHLNPVTMEAFNYLSAAESCLASVNNAAACDGIDKNETQVESTQESCITIFSANQASEEYVTVLEEIAVDQKKYVKEALALGKLIAPSERHQVVEHEIDRGMVPDNNPFKKRKLEGGKSEGRESHMTEPVSVLTDERSVMLCSSHESQESVKSKPKKRVFVRKDKIQKSNTKDSKTQKSEKSGIFKFFRRL</sequence>
<dbReference type="GO" id="GO:0017108">
    <property type="term" value="F:5'-flap endonuclease activity"/>
    <property type="evidence" value="ECO:0007669"/>
    <property type="project" value="TreeGrafter"/>
</dbReference>
<reference evidence="20" key="2">
    <citation type="submission" date="2025-08" db="UniProtKB">
        <authorList>
            <consortium name="RefSeq"/>
        </authorList>
    </citation>
    <scope>IDENTIFICATION</scope>
    <source>
        <tissue evidence="20">Young leaves</tissue>
    </source>
</reference>
<dbReference type="Pfam" id="PF00752">
    <property type="entry name" value="XPG_N"/>
    <property type="match status" value="1"/>
</dbReference>
<comment type="function">
    <text evidence="15">5'-&gt;3' double-stranded DNA exonuclease which may also possess a cryptic 3'-&gt;5' double-stranded DNA exonuclease activity. Functions in DNA mismatch repair.</text>
</comment>
<dbReference type="InterPro" id="IPR029060">
    <property type="entry name" value="PIN-like_dom_sf"/>
</dbReference>
<dbReference type="RefSeq" id="XP_008811967.2">
    <property type="nucleotide sequence ID" value="XM_008813745.3"/>
</dbReference>
<dbReference type="InterPro" id="IPR019734">
    <property type="entry name" value="TPR_rpt"/>
</dbReference>
<evidence type="ECO:0000256" key="3">
    <source>
        <dbReference type="ARBA" id="ARBA00020324"/>
    </source>
</evidence>
<reference evidence="19" key="1">
    <citation type="journal article" date="2019" name="Nat. Commun.">
        <title>Genome-wide association mapping of date palm fruit traits.</title>
        <authorList>
            <person name="Hazzouri K.M."/>
            <person name="Gros-Balthazard M."/>
            <person name="Flowers J.M."/>
            <person name="Copetti D."/>
            <person name="Lemansour A."/>
            <person name="Lebrun M."/>
            <person name="Masmoudi K."/>
            <person name="Ferrand S."/>
            <person name="Dhar M.I."/>
            <person name="Fresquez Z.A."/>
            <person name="Rosas U."/>
            <person name="Zhang J."/>
            <person name="Talag J."/>
            <person name="Lee S."/>
            <person name="Kudrna D."/>
            <person name="Powell R.F."/>
            <person name="Leitch I.J."/>
            <person name="Krueger R.R."/>
            <person name="Wing R.A."/>
            <person name="Amiri K.M.A."/>
            <person name="Purugganan M.D."/>
        </authorList>
    </citation>
    <scope>NUCLEOTIDE SEQUENCE [LARGE SCALE GENOMIC DNA]</scope>
    <source>
        <strain evidence="19">cv. Khalas</strain>
    </source>
</reference>
<dbReference type="FunFam" id="3.40.50.1010:FF:000002">
    <property type="entry name" value="Exonuclease 1, putative"/>
    <property type="match status" value="1"/>
</dbReference>
<dbReference type="GO" id="GO:0005634">
    <property type="term" value="C:nucleus"/>
    <property type="evidence" value="ECO:0007669"/>
    <property type="project" value="UniProtKB-SubCell"/>
</dbReference>
<keyword evidence="4 15" id="KW-0540">Nuclease</keyword>
<dbReference type="PANTHER" id="PTHR11081:SF8">
    <property type="entry name" value="EXONUCLEASE 1"/>
    <property type="match status" value="1"/>
</dbReference>
<dbReference type="CDD" id="cd09857">
    <property type="entry name" value="PIN_EXO1"/>
    <property type="match status" value="1"/>
</dbReference>
<keyword evidence="8 15" id="KW-0378">Hydrolase</keyword>
<keyword evidence="11 15" id="KW-0234">DNA repair</keyword>
<feature type="repeat" description="TPR" evidence="14">
    <location>
        <begin position="99"/>
        <end position="132"/>
    </location>
</feature>
<dbReference type="AlphaFoldDB" id="A0A8B7D2X0"/>
<evidence type="ECO:0000256" key="16">
    <source>
        <dbReference type="SAM" id="MobiDB-lite"/>
    </source>
</evidence>
<feature type="domain" description="XPG N-terminal" evidence="18">
    <location>
        <begin position="1"/>
        <end position="102"/>
    </location>
</feature>
<comment type="subcellular location">
    <subcellularLocation>
        <location evidence="1 15">Nucleus</location>
    </subcellularLocation>
</comment>
<evidence type="ECO:0000256" key="13">
    <source>
        <dbReference type="ARBA" id="ARBA00060210"/>
    </source>
</evidence>
<evidence type="ECO:0000256" key="5">
    <source>
        <dbReference type="ARBA" id="ARBA00022723"/>
    </source>
</evidence>
<accession>A0A8B7D2X0</accession>
<evidence type="ECO:0000256" key="4">
    <source>
        <dbReference type="ARBA" id="ARBA00022722"/>
    </source>
</evidence>
<dbReference type="GO" id="GO:0035312">
    <property type="term" value="F:5'-3' DNA exonuclease activity"/>
    <property type="evidence" value="ECO:0007669"/>
    <property type="project" value="UniProtKB-UniRule"/>
</dbReference>
<evidence type="ECO:0000313" key="20">
    <source>
        <dbReference type="RefSeq" id="XP_008811967.2"/>
    </source>
</evidence>
<keyword evidence="15 20" id="KW-0269">Exonuclease</keyword>
<keyword evidence="12 15" id="KW-0539">Nucleus</keyword>
<feature type="compositionally biased region" description="Basic and acidic residues" evidence="16">
    <location>
        <begin position="450"/>
        <end position="462"/>
    </location>
</feature>
<evidence type="ECO:0000259" key="18">
    <source>
        <dbReference type="SMART" id="SM00485"/>
    </source>
</evidence>
<name>A0A8B7D2X0_PHODC</name>
<feature type="domain" description="XPG-I" evidence="17">
    <location>
        <begin position="141"/>
        <end position="214"/>
    </location>
</feature>
<keyword evidence="5 15" id="KW-0479">Metal-binding</keyword>
<comment type="cofactor">
    <cofactor evidence="15">
        <name>Mg(2+)</name>
        <dbReference type="ChEBI" id="CHEBI:18420"/>
    </cofactor>
    <text evidence="15">Binds 2 magnesium ions per subunit. They probably participate in the reaction catalyzed by the enzyme. May bind an additional third magnesium ion after substrate binding.</text>
</comment>
<dbReference type="FunFam" id="1.10.150.20:FF:000011">
    <property type="entry name" value="exonuclease 1"/>
    <property type="match status" value="1"/>
</dbReference>
<evidence type="ECO:0000256" key="9">
    <source>
        <dbReference type="ARBA" id="ARBA00022842"/>
    </source>
</evidence>
<dbReference type="PANTHER" id="PTHR11081">
    <property type="entry name" value="FLAP ENDONUCLEASE FAMILY MEMBER"/>
    <property type="match status" value="1"/>
</dbReference>
<dbReference type="InterPro" id="IPR008918">
    <property type="entry name" value="HhH2"/>
</dbReference>
<keyword evidence="7 15" id="KW-0228">DNA excision</keyword>
<evidence type="ECO:0000256" key="12">
    <source>
        <dbReference type="ARBA" id="ARBA00023242"/>
    </source>
</evidence>
<dbReference type="GO" id="GO:0003677">
    <property type="term" value="F:DNA binding"/>
    <property type="evidence" value="ECO:0007669"/>
    <property type="project" value="UniProtKB-UniRule"/>
</dbReference>
<feature type="region of interest" description="Disordered" evidence="16">
    <location>
        <begin position="437"/>
        <end position="465"/>
    </location>
</feature>
<comment type="function">
    <text evidence="13">Putative 5'-&gt;3' double-stranded DNA exonuclease which may also contain a cryptic 3'-&gt;5' double-stranded DNA exonuclease activity. May be involved in DNA mismatch repair (MMR).</text>
</comment>
<dbReference type="GeneID" id="103722980"/>
<dbReference type="SUPFAM" id="SSF47807">
    <property type="entry name" value="5' to 3' exonuclease, C-terminal subdomain"/>
    <property type="match status" value="1"/>
</dbReference>
<dbReference type="Proteomes" id="UP000228380">
    <property type="component" value="Chromosome 8"/>
</dbReference>
<dbReference type="Pfam" id="PF00867">
    <property type="entry name" value="XPG_I"/>
    <property type="match status" value="1"/>
</dbReference>
<evidence type="ECO:0000256" key="1">
    <source>
        <dbReference type="ARBA" id="ARBA00004123"/>
    </source>
</evidence>
<organism evidence="19 20">
    <name type="scientific">Phoenix dactylifera</name>
    <name type="common">Date palm</name>
    <dbReference type="NCBI Taxonomy" id="42345"/>
    <lineage>
        <taxon>Eukaryota</taxon>
        <taxon>Viridiplantae</taxon>
        <taxon>Streptophyta</taxon>
        <taxon>Embryophyta</taxon>
        <taxon>Tracheophyta</taxon>
        <taxon>Spermatophyta</taxon>
        <taxon>Magnoliopsida</taxon>
        <taxon>Liliopsida</taxon>
        <taxon>Arecaceae</taxon>
        <taxon>Coryphoideae</taxon>
        <taxon>Phoeniceae</taxon>
        <taxon>Phoenix</taxon>
    </lineage>
</organism>
<proteinExistence type="inferred from homology"/>
<comment type="similarity">
    <text evidence="2 15">Belongs to the XPG/RAD2 endonuclease family. EXO1 subfamily.</text>
</comment>
<evidence type="ECO:0000256" key="11">
    <source>
        <dbReference type="ARBA" id="ARBA00023204"/>
    </source>
</evidence>
<keyword evidence="9 15" id="KW-0460">Magnesium</keyword>
<dbReference type="InterPro" id="IPR006085">
    <property type="entry name" value="XPG_DNA_repair_N"/>
</dbReference>
<keyword evidence="10 15" id="KW-0267">Excision nuclease</keyword>
<dbReference type="Gene3D" id="3.40.50.1010">
    <property type="entry name" value="5'-nuclease"/>
    <property type="match status" value="1"/>
</dbReference>
<dbReference type="CDD" id="cd09901">
    <property type="entry name" value="H3TH_FEN1-like"/>
    <property type="match status" value="1"/>
</dbReference>
<dbReference type="InterPro" id="IPR044752">
    <property type="entry name" value="PIN-like_EXO1"/>
</dbReference>
<dbReference type="PRINTS" id="PR00853">
    <property type="entry name" value="XPGRADSUPER"/>
</dbReference>
<evidence type="ECO:0000256" key="7">
    <source>
        <dbReference type="ARBA" id="ARBA00022769"/>
    </source>
</evidence>
<dbReference type="SUPFAM" id="SSF88723">
    <property type="entry name" value="PIN domain-like"/>
    <property type="match status" value="1"/>
</dbReference>
<dbReference type="SMART" id="SM00279">
    <property type="entry name" value="HhH2"/>
    <property type="match status" value="1"/>
</dbReference>
<evidence type="ECO:0000256" key="2">
    <source>
        <dbReference type="ARBA" id="ARBA00010563"/>
    </source>
</evidence>
<evidence type="ECO:0000256" key="15">
    <source>
        <dbReference type="RuleBase" id="RU910737"/>
    </source>
</evidence>
<feature type="region of interest" description="Disordered" evidence="16">
    <location>
        <begin position="479"/>
        <end position="527"/>
    </location>
</feature>
<dbReference type="Gene3D" id="1.10.150.20">
    <property type="entry name" value="5' to 3' exonuclease, C-terminal subdomain"/>
    <property type="match status" value="1"/>
</dbReference>